<dbReference type="Gene3D" id="1.10.630.10">
    <property type="entry name" value="Cytochrome P450"/>
    <property type="match status" value="1"/>
</dbReference>
<dbReference type="OrthoDB" id="2789670at2759"/>
<evidence type="ECO:0000256" key="9">
    <source>
        <dbReference type="PIRSR" id="PIRSR602401-1"/>
    </source>
</evidence>
<comment type="pathway">
    <text evidence="2">Secondary metabolite biosynthesis.</text>
</comment>
<dbReference type="InterPro" id="IPR036396">
    <property type="entry name" value="Cyt_P450_sf"/>
</dbReference>
<reference evidence="10 11" key="1">
    <citation type="journal article" date="2012" name="Science">
        <title>The Paleozoic origin of enzymatic lignin decomposition reconstructed from 31 fungal genomes.</title>
        <authorList>
            <person name="Floudas D."/>
            <person name="Binder M."/>
            <person name="Riley R."/>
            <person name="Barry K."/>
            <person name="Blanchette R.A."/>
            <person name="Henrissat B."/>
            <person name="Martinez A.T."/>
            <person name="Otillar R."/>
            <person name="Spatafora J.W."/>
            <person name="Yadav J.S."/>
            <person name="Aerts A."/>
            <person name="Benoit I."/>
            <person name="Boyd A."/>
            <person name="Carlson A."/>
            <person name="Copeland A."/>
            <person name="Coutinho P.M."/>
            <person name="de Vries R.P."/>
            <person name="Ferreira P."/>
            <person name="Findley K."/>
            <person name="Foster B."/>
            <person name="Gaskell J."/>
            <person name="Glotzer D."/>
            <person name="Gorecki P."/>
            <person name="Heitman J."/>
            <person name="Hesse C."/>
            <person name="Hori C."/>
            <person name="Igarashi K."/>
            <person name="Jurgens J.A."/>
            <person name="Kallen N."/>
            <person name="Kersten P."/>
            <person name="Kohler A."/>
            <person name="Kuees U."/>
            <person name="Kumar T.K.A."/>
            <person name="Kuo A."/>
            <person name="LaButti K."/>
            <person name="Larrondo L.F."/>
            <person name="Lindquist E."/>
            <person name="Ling A."/>
            <person name="Lombard V."/>
            <person name="Lucas S."/>
            <person name="Lundell T."/>
            <person name="Martin R."/>
            <person name="McLaughlin D.J."/>
            <person name="Morgenstern I."/>
            <person name="Morin E."/>
            <person name="Murat C."/>
            <person name="Nagy L.G."/>
            <person name="Nolan M."/>
            <person name="Ohm R.A."/>
            <person name="Patyshakuliyeva A."/>
            <person name="Rokas A."/>
            <person name="Ruiz-Duenas F.J."/>
            <person name="Sabat G."/>
            <person name="Salamov A."/>
            <person name="Samejima M."/>
            <person name="Schmutz J."/>
            <person name="Slot J.C."/>
            <person name="St John F."/>
            <person name="Stenlid J."/>
            <person name="Sun H."/>
            <person name="Sun S."/>
            <person name="Syed K."/>
            <person name="Tsang A."/>
            <person name="Wiebenga A."/>
            <person name="Young D."/>
            <person name="Pisabarro A."/>
            <person name="Eastwood D.C."/>
            <person name="Martin F."/>
            <person name="Cullen D."/>
            <person name="Grigoriev I.V."/>
            <person name="Hibbett D.S."/>
        </authorList>
    </citation>
    <scope>NUCLEOTIDE SEQUENCE [LARGE SCALE GENOMIC DNA]</scope>
    <source>
        <strain evidence="10 11">DJM-731 SS1</strain>
    </source>
</reference>
<keyword evidence="6" id="KW-0560">Oxidoreductase</keyword>
<gene>
    <name evidence="10" type="ORF">DACRYDRAFT_58226</name>
</gene>
<dbReference type="InterPro" id="IPR050364">
    <property type="entry name" value="Cytochrome_P450_fung"/>
</dbReference>
<dbReference type="GO" id="GO:0004497">
    <property type="term" value="F:monooxygenase activity"/>
    <property type="evidence" value="ECO:0007669"/>
    <property type="project" value="UniProtKB-KW"/>
</dbReference>
<proteinExistence type="inferred from homology"/>
<keyword evidence="7 9" id="KW-0408">Iron</keyword>
<evidence type="ECO:0000256" key="5">
    <source>
        <dbReference type="ARBA" id="ARBA00022723"/>
    </source>
</evidence>
<sequence length="511" mass="57624">MILNMLMLIGTTTCVLAVGFLLRKLVFKRLPLSPGPKPYPIIGNMLDMPKEYAWMAFSRWKKLHGDMIYLTVLGRKFLVVNSLETAAYFLERRSSIYSGRMRFVFSGELCAHNRSLAFKDGTSHRQARKFAHRSLSSTAIKQRHGLQEDEAHKILRRLLDDPTEFVRHFHTTAQSIIMRILYGYEVGEHDDPLIQAANKVLAAFEVAAVPGRWLVDAVPMLKHIPAWVPGAGFQRQAKIWRDQVEEMFHLPFNLVKKRVAEGNALSSMTSQLLESKKNQSDEESIMNAVGSLYGGAVDTTPAAMSSFVLAMTLYLEVQRKAQEELDRVVGRDRLPRFADRSNLPYINALVKEVHRWAPVIPLGIPHRLIKEDVYNGYRIPKDTIIILNIWRINRDIHTYGSDSDTFRPERFLGSDPAPRGFTTANTQEFGSTSFGFGRRVCSGQHVADPSMFIVFSNVLATMDISPRAGANGKPVLPEIKFTTGVISHPKPFQCCITPRSALAIDLIRDAD</sequence>
<organism evidence="10 11">
    <name type="scientific">Dacryopinax primogenitus (strain DJM 731)</name>
    <name type="common">Brown rot fungus</name>
    <dbReference type="NCBI Taxonomy" id="1858805"/>
    <lineage>
        <taxon>Eukaryota</taxon>
        <taxon>Fungi</taxon>
        <taxon>Dikarya</taxon>
        <taxon>Basidiomycota</taxon>
        <taxon>Agaricomycotina</taxon>
        <taxon>Dacrymycetes</taxon>
        <taxon>Dacrymycetales</taxon>
        <taxon>Dacrymycetaceae</taxon>
        <taxon>Dacryopinax</taxon>
    </lineage>
</organism>
<keyword evidence="8" id="KW-0503">Monooxygenase</keyword>
<evidence type="ECO:0000256" key="4">
    <source>
        <dbReference type="ARBA" id="ARBA00022617"/>
    </source>
</evidence>
<evidence type="ECO:0000256" key="2">
    <source>
        <dbReference type="ARBA" id="ARBA00005179"/>
    </source>
</evidence>
<dbReference type="GO" id="GO:0016705">
    <property type="term" value="F:oxidoreductase activity, acting on paired donors, with incorporation or reduction of molecular oxygen"/>
    <property type="evidence" value="ECO:0007669"/>
    <property type="project" value="InterPro"/>
</dbReference>
<protein>
    <submittedName>
        <fullName evidence="10">Cytochrome P450</fullName>
    </submittedName>
</protein>
<dbReference type="PANTHER" id="PTHR46300:SF7">
    <property type="entry name" value="P450, PUTATIVE (EUROFUNG)-RELATED"/>
    <property type="match status" value="1"/>
</dbReference>
<comment type="cofactor">
    <cofactor evidence="1 9">
        <name>heme</name>
        <dbReference type="ChEBI" id="CHEBI:30413"/>
    </cofactor>
</comment>
<evidence type="ECO:0000256" key="1">
    <source>
        <dbReference type="ARBA" id="ARBA00001971"/>
    </source>
</evidence>
<evidence type="ECO:0000256" key="3">
    <source>
        <dbReference type="ARBA" id="ARBA00010617"/>
    </source>
</evidence>
<dbReference type="Pfam" id="PF00067">
    <property type="entry name" value="p450"/>
    <property type="match status" value="1"/>
</dbReference>
<feature type="binding site" description="axial binding residue" evidence="9">
    <location>
        <position position="441"/>
    </location>
    <ligand>
        <name>heme</name>
        <dbReference type="ChEBI" id="CHEBI:30413"/>
    </ligand>
    <ligandPart>
        <name>Fe</name>
        <dbReference type="ChEBI" id="CHEBI:18248"/>
    </ligandPart>
</feature>
<dbReference type="HOGENOM" id="CLU_001570_2_3_1"/>
<comment type="similarity">
    <text evidence="3">Belongs to the cytochrome P450 family.</text>
</comment>
<dbReference type="PRINTS" id="PR00463">
    <property type="entry name" value="EP450I"/>
</dbReference>
<evidence type="ECO:0000313" key="10">
    <source>
        <dbReference type="EMBL" id="EJT97963.1"/>
    </source>
</evidence>
<name>M5FQV1_DACPD</name>
<dbReference type="PANTHER" id="PTHR46300">
    <property type="entry name" value="P450, PUTATIVE (EUROFUNG)-RELATED-RELATED"/>
    <property type="match status" value="1"/>
</dbReference>
<dbReference type="Proteomes" id="UP000030653">
    <property type="component" value="Unassembled WGS sequence"/>
</dbReference>
<evidence type="ECO:0000256" key="7">
    <source>
        <dbReference type="ARBA" id="ARBA00023004"/>
    </source>
</evidence>
<evidence type="ECO:0000256" key="8">
    <source>
        <dbReference type="ARBA" id="ARBA00023033"/>
    </source>
</evidence>
<dbReference type="GO" id="GO:0020037">
    <property type="term" value="F:heme binding"/>
    <property type="evidence" value="ECO:0007669"/>
    <property type="project" value="InterPro"/>
</dbReference>
<keyword evidence="5 9" id="KW-0479">Metal-binding</keyword>
<dbReference type="EMBL" id="JH795875">
    <property type="protein sequence ID" value="EJT97963.1"/>
    <property type="molecule type" value="Genomic_DNA"/>
</dbReference>
<dbReference type="STRING" id="1858805.M5FQV1"/>
<dbReference type="InterPro" id="IPR001128">
    <property type="entry name" value="Cyt_P450"/>
</dbReference>
<evidence type="ECO:0000313" key="11">
    <source>
        <dbReference type="Proteomes" id="UP000030653"/>
    </source>
</evidence>
<keyword evidence="4 9" id="KW-0349">Heme</keyword>
<keyword evidence="11" id="KW-1185">Reference proteome</keyword>
<evidence type="ECO:0000256" key="6">
    <source>
        <dbReference type="ARBA" id="ARBA00023002"/>
    </source>
</evidence>
<dbReference type="AlphaFoldDB" id="M5FQV1"/>
<dbReference type="GeneID" id="63690550"/>
<accession>M5FQV1</accession>
<dbReference type="CDD" id="cd11065">
    <property type="entry name" value="CYP64-like"/>
    <property type="match status" value="1"/>
</dbReference>
<dbReference type="SUPFAM" id="SSF48264">
    <property type="entry name" value="Cytochrome P450"/>
    <property type="match status" value="1"/>
</dbReference>
<dbReference type="InterPro" id="IPR002401">
    <property type="entry name" value="Cyt_P450_E_grp-I"/>
</dbReference>
<dbReference type="GO" id="GO:0005506">
    <property type="term" value="F:iron ion binding"/>
    <property type="evidence" value="ECO:0007669"/>
    <property type="project" value="InterPro"/>
</dbReference>
<dbReference type="RefSeq" id="XP_040624861.1">
    <property type="nucleotide sequence ID" value="XM_040775488.1"/>
</dbReference>